<dbReference type="SUPFAM" id="SSF53098">
    <property type="entry name" value="Ribonuclease H-like"/>
    <property type="match status" value="1"/>
</dbReference>
<dbReference type="InterPro" id="IPR015378">
    <property type="entry name" value="Transposase-like_Mu_C"/>
</dbReference>
<reference evidence="3 4" key="1">
    <citation type="submission" date="2019-11" db="EMBL/GenBank/DDBJ databases">
        <title>Novel Deefgea species.</title>
        <authorList>
            <person name="Han J.-H."/>
        </authorList>
    </citation>
    <scope>NUCLEOTIDE SEQUENCE [LARGE SCALE GENOMIC DNA]</scope>
    <source>
        <strain evidence="3 4">LMG 24817</strain>
    </source>
</reference>
<comment type="caution">
    <text evidence="3">The sequence shown here is derived from an EMBL/GenBank/DDBJ whole genome shotgun (WGS) entry which is preliminary data.</text>
</comment>
<feature type="domain" description="Integrase catalytic" evidence="2">
    <location>
        <begin position="219"/>
        <end position="422"/>
    </location>
</feature>
<dbReference type="InterPro" id="IPR001584">
    <property type="entry name" value="Integrase_cat-core"/>
</dbReference>
<dbReference type="Gene3D" id="3.30.420.10">
    <property type="entry name" value="Ribonuclease H-like superfamily/Ribonuclease H"/>
    <property type="match status" value="1"/>
</dbReference>
<dbReference type="Gene3D" id="1.10.10.60">
    <property type="entry name" value="Homeodomain-like"/>
    <property type="match status" value="1"/>
</dbReference>
<accession>A0ABS2CI04</accession>
<dbReference type="RefSeq" id="WP_203572333.1">
    <property type="nucleotide sequence ID" value="NZ_WOFE01000015.1"/>
</dbReference>
<dbReference type="InterPro" id="IPR009057">
    <property type="entry name" value="Homeodomain-like_sf"/>
</dbReference>
<evidence type="ECO:0000313" key="3">
    <source>
        <dbReference type="EMBL" id="MBM5573006.1"/>
    </source>
</evidence>
<feature type="compositionally biased region" description="Pro residues" evidence="1">
    <location>
        <begin position="595"/>
        <end position="604"/>
    </location>
</feature>
<feature type="region of interest" description="Disordered" evidence="1">
    <location>
        <begin position="579"/>
        <end position="612"/>
    </location>
</feature>
<name>A0ABS2CI04_9NEIS</name>
<dbReference type="InterPro" id="IPR012337">
    <property type="entry name" value="RNaseH-like_sf"/>
</dbReference>
<evidence type="ECO:0000313" key="4">
    <source>
        <dbReference type="Proteomes" id="UP001195660"/>
    </source>
</evidence>
<evidence type="ECO:0000259" key="2">
    <source>
        <dbReference type="PROSITE" id="PS50994"/>
    </source>
</evidence>
<gene>
    <name evidence="3" type="ORF">GM173_15650</name>
</gene>
<sequence length="625" mass="71593">MAEQFVIGDLLDGDGHRYCVARILDNGTARLIDLDDGTYREVTDLWMTRIARHAKKDSHADLGLFSERHWDKALQRFEIIAPILATSGDRIANVLAAAERAKVDRATIFRWMQRYQDTGTISSLVRKPRSDQERGRINTTAEMLVLKVLKEHFLTDQKQEITKSYRDLEMQCRNANVPPPSYSTFYRRINALSTVVRISARDGKSGKRRMKQVVGRFPRADFPYSVLQIDHTLVDIRLVDEVKRLPLPRPYITVAIDVFSRMVVGYYISFDPPGVLGTAMCIAMSILPKAPFLHVMGLDYDYPCQGFPKKIHVDNAKEFRGNALKKACEEYGIDLEFRPVRTPNYGGHIERLMGTLMSEIHALPGTTRSRSTELGDYKPEEKAAMTMQDFELWFANLVIGHYHHEVHKGIELPPIEKFKEGIFGCDNSPGIGLPLAPTSDEAIQKLKLDFMPMAMRTVQREGIAIDSIHYQADVLRPWVEAVDPAKPSAKRKFIIRRDPRDISCIWFFDPKLKRYFRIPYLNPLFPAISIWELREIKAYLKQRGKEAKNESVLFSAYNEMRRIESQSVEETKRVRVQTAKKNSRAQKVAQTGLKPHPPVIPPNPQTVDDDDDDLILQTPFKVEPL</sequence>
<dbReference type="Pfam" id="PF09299">
    <property type="entry name" value="Mu-transpos_C"/>
    <property type="match status" value="1"/>
</dbReference>
<proteinExistence type="predicted"/>
<dbReference type="InterPro" id="IPR036397">
    <property type="entry name" value="RNaseH_sf"/>
</dbReference>
<keyword evidence="4" id="KW-1185">Reference proteome</keyword>
<dbReference type="EMBL" id="WOFE01000015">
    <property type="protein sequence ID" value="MBM5573006.1"/>
    <property type="molecule type" value="Genomic_DNA"/>
</dbReference>
<dbReference type="SUPFAM" id="SSF46689">
    <property type="entry name" value="Homeodomain-like"/>
    <property type="match status" value="1"/>
</dbReference>
<protein>
    <submittedName>
        <fullName evidence="3">DDE-type integrase/transposase/recombinase</fullName>
    </submittedName>
</protein>
<dbReference type="PROSITE" id="PS50994">
    <property type="entry name" value="INTEGRASE"/>
    <property type="match status" value="1"/>
</dbReference>
<evidence type="ECO:0000256" key="1">
    <source>
        <dbReference type="SAM" id="MobiDB-lite"/>
    </source>
</evidence>
<organism evidence="3 4">
    <name type="scientific">Deefgea chitinilytica</name>
    <dbReference type="NCBI Taxonomy" id="570276"/>
    <lineage>
        <taxon>Bacteria</taxon>
        <taxon>Pseudomonadati</taxon>
        <taxon>Pseudomonadota</taxon>
        <taxon>Betaproteobacteria</taxon>
        <taxon>Neisseriales</taxon>
        <taxon>Chitinibacteraceae</taxon>
        <taxon>Deefgea</taxon>
    </lineage>
</organism>
<dbReference type="Proteomes" id="UP001195660">
    <property type="component" value="Unassembled WGS sequence"/>
</dbReference>